<dbReference type="AlphaFoldDB" id="A0AAD8M6I0"/>
<reference evidence="1" key="2">
    <citation type="submission" date="2023-05" db="EMBL/GenBank/DDBJ databases">
        <authorList>
            <person name="Schelkunov M.I."/>
        </authorList>
    </citation>
    <scope>NUCLEOTIDE SEQUENCE</scope>
    <source>
        <strain evidence="1">Hsosn_3</strain>
        <tissue evidence="1">Leaf</tissue>
    </source>
</reference>
<dbReference type="Proteomes" id="UP001237642">
    <property type="component" value="Unassembled WGS sequence"/>
</dbReference>
<protein>
    <submittedName>
        <fullName evidence="1">Uncharacterized protein</fullName>
    </submittedName>
</protein>
<proteinExistence type="predicted"/>
<name>A0AAD8M6I0_9APIA</name>
<evidence type="ECO:0000313" key="2">
    <source>
        <dbReference type="Proteomes" id="UP001237642"/>
    </source>
</evidence>
<comment type="caution">
    <text evidence="1">The sequence shown here is derived from an EMBL/GenBank/DDBJ whole genome shotgun (WGS) entry which is preliminary data.</text>
</comment>
<evidence type="ECO:0000313" key="1">
    <source>
        <dbReference type="EMBL" id="KAK1363990.1"/>
    </source>
</evidence>
<keyword evidence="2" id="KW-1185">Reference proteome</keyword>
<gene>
    <name evidence="1" type="ORF">POM88_039551</name>
</gene>
<reference evidence="1" key="1">
    <citation type="submission" date="2023-02" db="EMBL/GenBank/DDBJ databases">
        <title>Genome of toxic invasive species Heracleum sosnowskyi carries increased number of genes despite the absence of recent whole-genome duplications.</title>
        <authorList>
            <person name="Schelkunov M."/>
            <person name="Shtratnikova V."/>
            <person name="Makarenko M."/>
            <person name="Klepikova A."/>
            <person name="Omelchenko D."/>
            <person name="Novikova G."/>
            <person name="Obukhova E."/>
            <person name="Bogdanov V."/>
            <person name="Penin A."/>
            <person name="Logacheva M."/>
        </authorList>
    </citation>
    <scope>NUCLEOTIDE SEQUENCE</scope>
    <source>
        <strain evidence="1">Hsosn_3</strain>
        <tissue evidence="1">Leaf</tissue>
    </source>
</reference>
<sequence>MSFLVTTATVRRGHLVSAASNNATTHRFTEIQTRMKSQLIARIANQFFPLLRTPPIMHPLLTERVCERRQFLENWKEAHNSSVHRNISKKEDATYYEKCLSVFSNYPDAVAHASKSHGESATVMHG</sequence>
<organism evidence="1 2">
    <name type="scientific">Heracleum sosnowskyi</name>
    <dbReference type="NCBI Taxonomy" id="360622"/>
    <lineage>
        <taxon>Eukaryota</taxon>
        <taxon>Viridiplantae</taxon>
        <taxon>Streptophyta</taxon>
        <taxon>Embryophyta</taxon>
        <taxon>Tracheophyta</taxon>
        <taxon>Spermatophyta</taxon>
        <taxon>Magnoliopsida</taxon>
        <taxon>eudicotyledons</taxon>
        <taxon>Gunneridae</taxon>
        <taxon>Pentapetalae</taxon>
        <taxon>asterids</taxon>
        <taxon>campanulids</taxon>
        <taxon>Apiales</taxon>
        <taxon>Apiaceae</taxon>
        <taxon>Apioideae</taxon>
        <taxon>apioid superclade</taxon>
        <taxon>Tordylieae</taxon>
        <taxon>Tordyliinae</taxon>
        <taxon>Heracleum</taxon>
    </lineage>
</organism>
<accession>A0AAD8M6I0</accession>
<dbReference type="EMBL" id="JAUIZM010000009">
    <property type="protein sequence ID" value="KAK1363990.1"/>
    <property type="molecule type" value="Genomic_DNA"/>
</dbReference>